<feature type="compositionally biased region" description="Basic and acidic residues" evidence="1">
    <location>
        <begin position="1"/>
        <end position="17"/>
    </location>
</feature>
<sequence length="387" mass="43987">MSLEKSYRRRDAHEAAKRRGALPDPVSGESLDPDEHDRPLAEIFGNTREHDLFVNHYLYQLDATKGKEVAEALEGGTVLLPDQEKFLEKARVGYNTQRARLESVQERITPEELKRIAFTDKRIAEVVGKVGPEKFVQLLNAPVEEMAMGDPKQFKKLSDLLRLVHEVRTGRDARLLDRRVSDNLTRYGISEEQYTKATESGLTLTSKDNLAGLVREQYGWFKTAVDFVSSGALSHRGGRKLYTNLQEEHRLLQACDVHLKKVGKMLAGTLNTDMRLAMQKFMLEGGPIVAEKNEYDLRTIGDFRHAKGRLGDEAIKRRFEEAKRAEAKRLRRRVGSLMPADIDRVKNSVAQEFYDQQRKYKGAGILAALFGFLFGTRTRDDIKSVLP</sequence>
<protein>
    <submittedName>
        <fullName evidence="2">Uncharacterized protein</fullName>
    </submittedName>
</protein>
<accession>A0A1F6F455</accession>
<evidence type="ECO:0000313" key="2">
    <source>
        <dbReference type="EMBL" id="OGG80665.1"/>
    </source>
</evidence>
<dbReference type="AlphaFoldDB" id="A0A1F6F455"/>
<feature type="region of interest" description="Disordered" evidence="1">
    <location>
        <begin position="1"/>
        <end position="38"/>
    </location>
</feature>
<organism evidence="2 3">
    <name type="scientific">Candidatus Kaiserbacteria bacterium RIFCSPLOWO2_01_FULL_54_13</name>
    <dbReference type="NCBI Taxonomy" id="1798512"/>
    <lineage>
        <taxon>Bacteria</taxon>
        <taxon>Candidatus Kaiseribacteriota</taxon>
    </lineage>
</organism>
<name>A0A1F6F455_9BACT</name>
<gene>
    <name evidence="2" type="ORF">A3A39_03155</name>
</gene>
<comment type="caution">
    <text evidence="2">The sequence shown here is derived from an EMBL/GenBank/DDBJ whole genome shotgun (WGS) entry which is preliminary data.</text>
</comment>
<dbReference type="EMBL" id="MFLZ01000002">
    <property type="protein sequence ID" value="OGG80665.1"/>
    <property type="molecule type" value="Genomic_DNA"/>
</dbReference>
<reference evidence="2 3" key="1">
    <citation type="journal article" date="2016" name="Nat. Commun.">
        <title>Thousands of microbial genomes shed light on interconnected biogeochemical processes in an aquifer system.</title>
        <authorList>
            <person name="Anantharaman K."/>
            <person name="Brown C.T."/>
            <person name="Hug L.A."/>
            <person name="Sharon I."/>
            <person name="Castelle C.J."/>
            <person name="Probst A.J."/>
            <person name="Thomas B.C."/>
            <person name="Singh A."/>
            <person name="Wilkins M.J."/>
            <person name="Karaoz U."/>
            <person name="Brodie E.L."/>
            <person name="Williams K.H."/>
            <person name="Hubbard S.S."/>
            <person name="Banfield J.F."/>
        </authorList>
    </citation>
    <scope>NUCLEOTIDE SEQUENCE [LARGE SCALE GENOMIC DNA]</scope>
</reference>
<dbReference type="STRING" id="1798512.A3A39_03155"/>
<evidence type="ECO:0000256" key="1">
    <source>
        <dbReference type="SAM" id="MobiDB-lite"/>
    </source>
</evidence>
<evidence type="ECO:0000313" key="3">
    <source>
        <dbReference type="Proteomes" id="UP000177372"/>
    </source>
</evidence>
<proteinExistence type="predicted"/>
<dbReference type="Proteomes" id="UP000177372">
    <property type="component" value="Unassembled WGS sequence"/>
</dbReference>